<comment type="caution">
    <text evidence="1">The sequence shown here is derived from an EMBL/GenBank/DDBJ whole genome shotgun (WGS) entry which is preliminary data.</text>
</comment>
<name>A0A7K3TGP4_9BIFI</name>
<dbReference type="AlphaFoldDB" id="A0A7K3TGP4"/>
<sequence length="283" mass="31876">MYAEASHWRSLNPNERALHIIRTLSSLHPHWIFGGPSAALVHGLDCPYPLSRAICRVISPDAWNPPKRSGLVDLCRTRPDVVRVDGINVTSVESTVFDCVIRFLPSYSLGFADSAIRLGRTDAPRLLRFCRGQRREARWDKAEQVLLLADGASENGGESQCRGALYECGCARPRLQVPVPCVDVPGRTHRPDMLWTRDDGSYVACEFDGTRKYVDPAMIGNRDVRQVVAEERRRAECLGSQGIDVFRLFYGNLNETGELLRLLDEYRVPMDEGIRRRLGVWPG</sequence>
<accession>A0A7K3TGP4</accession>
<dbReference type="OrthoDB" id="3172126at2"/>
<gene>
    <name evidence="1" type="ORF">GFD22_04645</name>
</gene>
<keyword evidence="2" id="KW-1185">Reference proteome</keyword>
<evidence type="ECO:0000313" key="1">
    <source>
        <dbReference type="EMBL" id="NEG78267.1"/>
    </source>
</evidence>
<proteinExistence type="predicted"/>
<dbReference type="Proteomes" id="UP000469763">
    <property type="component" value="Unassembled WGS sequence"/>
</dbReference>
<organism evidence="1 2">
    <name type="scientific">Bifidobacterium avesanii</name>
    <dbReference type="NCBI Taxonomy" id="1798157"/>
    <lineage>
        <taxon>Bacteria</taxon>
        <taxon>Bacillati</taxon>
        <taxon>Actinomycetota</taxon>
        <taxon>Actinomycetes</taxon>
        <taxon>Bifidobacteriales</taxon>
        <taxon>Bifidobacteriaceae</taxon>
        <taxon>Bifidobacterium</taxon>
    </lineage>
</organism>
<dbReference type="EMBL" id="WHZY01000005">
    <property type="protein sequence ID" value="NEG78267.1"/>
    <property type="molecule type" value="Genomic_DNA"/>
</dbReference>
<evidence type="ECO:0000313" key="2">
    <source>
        <dbReference type="Proteomes" id="UP000469763"/>
    </source>
</evidence>
<reference evidence="1 2" key="1">
    <citation type="submission" date="2019-10" db="EMBL/GenBank/DDBJ databases">
        <title>Bifidobacterium from non-human primates.</title>
        <authorList>
            <person name="Modesto M."/>
        </authorList>
    </citation>
    <scope>NUCLEOTIDE SEQUENCE [LARGE SCALE GENOMIC DNA]</scope>
    <source>
        <strain evidence="1 2">TREC</strain>
    </source>
</reference>
<protein>
    <submittedName>
        <fullName evidence="1">CTP synthase</fullName>
    </submittedName>
</protein>